<dbReference type="Pfam" id="PF00621">
    <property type="entry name" value="RhoGEF"/>
    <property type="match status" value="1"/>
</dbReference>
<dbReference type="PANTHER" id="PTHR13217">
    <property type="entry name" value="PLECKSTRIN HOMOLOGY DOMAIN-CONTAINING FAMILY G MEMBER 7"/>
    <property type="match status" value="1"/>
</dbReference>
<protein>
    <submittedName>
        <fullName evidence="4">Pleckstrin domain-containing family G member</fullName>
    </submittedName>
</protein>
<dbReference type="InterPro" id="IPR040181">
    <property type="entry name" value="PKHG5/7"/>
</dbReference>
<evidence type="ECO:0000256" key="1">
    <source>
        <dbReference type="SAM" id="MobiDB-lite"/>
    </source>
</evidence>
<feature type="region of interest" description="Disordered" evidence="1">
    <location>
        <begin position="140"/>
        <end position="276"/>
    </location>
</feature>
<dbReference type="EMBL" id="JXXN02000192">
    <property type="protein sequence ID" value="THD28276.1"/>
    <property type="molecule type" value="Genomic_DNA"/>
</dbReference>
<evidence type="ECO:0000313" key="4">
    <source>
        <dbReference type="EMBL" id="THD28276.1"/>
    </source>
</evidence>
<evidence type="ECO:0000259" key="2">
    <source>
        <dbReference type="PROSITE" id="PS50003"/>
    </source>
</evidence>
<reference evidence="4" key="1">
    <citation type="submission" date="2019-03" db="EMBL/GenBank/DDBJ databases">
        <title>Improved annotation for the trematode Fasciola hepatica.</title>
        <authorList>
            <person name="Choi Y.-J."/>
            <person name="Martin J."/>
            <person name="Mitreva M."/>
        </authorList>
    </citation>
    <scope>NUCLEOTIDE SEQUENCE [LARGE SCALE GENOMIC DNA]</scope>
</reference>
<dbReference type="SUPFAM" id="SSF50729">
    <property type="entry name" value="PH domain-like"/>
    <property type="match status" value="1"/>
</dbReference>
<feature type="compositionally biased region" description="Basic and acidic residues" evidence="1">
    <location>
        <begin position="1088"/>
        <end position="1104"/>
    </location>
</feature>
<dbReference type="Pfam" id="PF16652">
    <property type="entry name" value="PH_13"/>
    <property type="match status" value="1"/>
</dbReference>
<feature type="compositionally biased region" description="Polar residues" evidence="1">
    <location>
        <begin position="157"/>
        <end position="184"/>
    </location>
</feature>
<feature type="region of interest" description="Disordered" evidence="1">
    <location>
        <begin position="870"/>
        <end position="901"/>
    </location>
</feature>
<dbReference type="PROSITE" id="PS50010">
    <property type="entry name" value="DH_2"/>
    <property type="match status" value="1"/>
</dbReference>
<dbReference type="CDD" id="cd00160">
    <property type="entry name" value="RhoGEF"/>
    <property type="match status" value="1"/>
</dbReference>
<dbReference type="GO" id="GO:0007266">
    <property type="term" value="P:Rho protein signal transduction"/>
    <property type="evidence" value="ECO:0007669"/>
    <property type="project" value="TreeGrafter"/>
</dbReference>
<name>A0A4E0RJA9_FASHE</name>
<dbReference type="SUPFAM" id="SSF48065">
    <property type="entry name" value="DBL homology domain (DH-domain)"/>
    <property type="match status" value="1"/>
</dbReference>
<sequence>MHRSESGSTRSTVTSSAIRSSKSAQKWNILKHGVIWAQKLRTSVRKLDPMDTSNAHDSTRSSSGNPLLRESVKKQNVDRKEVDNLGSRSWRITQSTGKPSAATTISTSLTATTDPTVKPSIEQAVESTDIPKRAIAKSPSFGQHVRPHASSSSRSRTFSLLNPKRSYTTPVSPTEKSAVSQKLTEQALGETAFEGPAWTSRYDPLPSPNMERGNADLFRLSVCAPPDDEESDEIMPRNESSQSLESESGMDNDSTGTSREISDAVGTSSRPLEYSVRDPEQVEAILRRGRRRAIIDEKNLIGDSESESQDGTSTGAPVAKGVDSISADASSMVGRVNVFRERQQRMLRKQHTIADLNTRIQTTISPQEFDSKRRQNVFMKLIERRSRSKESLLELSEALQRLTPSLFQDHYLESYRESHWSQLENTEASSASNLENAYPDREIRRREAVWELFKSELIFFLDHLMVLKNCFMEPLKKLQVDGYLMFIEPSNLFGNLDDLCYVSHTLCRELISNLTRDAKNKEFGSTDVLLRPLKRWSEHSKDGEVYHSYCLNYDSALSYLDSLRKVDHFNEFEKWCEQDPRCRRLQLTDLLVAPMQHYMKIPLLLASIRRYTADVSEREILTSCVNKVENSLKSLEDKMRWLKNFERLQEIQSQLIWPSISEMEPRVFIPEFLRQSMSRQPCERLIANPKRQLLHEGFLTFSDGSKIVEIFAFLFDDFLLITRIKKQPKKKSFSENTLNSRSLTEGGIFIVYRQAIALDRFTIHDLGLAEANANGLRHAFVLVLITRFQQITGVYTLQATNELDKIRWIEKLRQSQQLFQEKLKQKLYGIDSDHQTNKHSKVVLNKHKTHFGLTMDEEPTIGRELYTSIPSRASSASPSSMHRMKAASSEIPEVAEEEQTTRPASIALPAVHIEAFQHRESKCNKCPENAFSIYDEPQKSSTCLSPKVVDETHIGGIGKGSQSKPLVYFTEPMDKSRPVSDNSLLNATEIAKTKQRLFEDHFVDIAASLKKEHPTSTDTPVQSTSAPMLMKHLPETKVEFFYSPTGQSPFSPPLSPILHPPCASLPSAVTLPDSYEYSSSRFHDELEHRMNRLRIDQEKSKPTDHPTQPFSSNKPT</sequence>
<feature type="compositionally biased region" description="Polar residues" evidence="1">
    <location>
        <begin position="1105"/>
        <end position="1116"/>
    </location>
</feature>
<proteinExistence type="predicted"/>
<feature type="compositionally biased region" description="Polar residues" evidence="1">
    <location>
        <begin position="238"/>
        <end position="270"/>
    </location>
</feature>
<keyword evidence="5" id="KW-1185">Reference proteome</keyword>
<dbReference type="Gene3D" id="2.30.29.30">
    <property type="entry name" value="Pleckstrin-homology domain (PH domain)/Phosphotyrosine-binding domain (PTB)"/>
    <property type="match status" value="1"/>
</dbReference>
<dbReference type="SMART" id="SM00325">
    <property type="entry name" value="RhoGEF"/>
    <property type="match status" value="1"/>
</dbReference>
<feature type="region of interest" description="Disordered" evidence="1">
    <location>
        <begin position="1"/>
        <end position="22"/>
    </location>
</feature>
<feature type="region of interest" description="Disordered" evidence="1">
    <location>
        <begin position="1088"/>
        <end position="1116"/>
    </location>
</feature>
<dbReference type="GO" id="GO:0005085">
    <property type="term" value="F:guanyl-nucleotide exchange factor activity"/>
    <property type="evidence" value="ECO:0007669"/>
    <property type="project" value="InterPro"/>
</dbReference>
<dbReference type="SMART" id="SM00233">
    <property type="entry name" value="PH"/>
    <property type="match status" value="1"/>
</dbReference>
<feature type="region of interest" description="Disordered" evidence="1">
    <location>
        <begin position="298"/>
        <end position="320"/>
    </location>
</feature>
<dbReference type="InterPro" id="IPR035899">
    <property type="entry name" value="DBL_dom_sf"/>
</dbReference>
<feature type="region of interest" description="Disordered" evidence="1">
    <location>
        <begin position="47"/>
        <end position="102"/>
    </location>
</feature>
<feature type="compositionally biased region" description="Basic and acidic residues" evidence="1">
    <location>
        <begin position="70"/>
        <end position="83"/>
    </location>
</feature>
<feature type="compositionally biased region" description="Low complexity" evidence="1">
    <location>
        <begin position="870"/>
        <end position="880"/>
    </location>
</feature>
<evidence type="ECO:0000259" key="3">
    <source>
        <dbReference type="PROSITE" id="PS50010"/>
    </source>
</evidence>
<gene>
    <name evidence="4" type="ORF">D915_000886</name>
</gene>
<evidence type="ECO:0000313" key="5">
    <source>
        <dbReference type="Proteomes" id="UP000230066"/>
    </source>
</evidence>
<organism evidence="4 5">
    <name type="scientific">Fasciola hepatica</name>
    <name type="common">Liver fluke</name>
    <dbReference type="NCBI Taxonomy" id="6192"/>
    <lineage>
        <taxon>Eukaryota</taxon>
        <taxon>Metazoa</taxon>
        <taxon>Spiralia</taxon>
        <taxon>Lophotrochozoa</taxon>
        <taxon>Platyhelminthes</taxon>
        <taxon>Trematoda</taxon>
        <taxon>Digenea</taxon>
        <taxon>Plagiorchiida</taxon>
        <taxon>Echinostomata</taxon>
        <taxon>Echinostomatoidea</taxon>
        <taxon>Fasciolidae</taxon>
        <taxon>Fasciola</taxon>
    </lineage>
</organism>
<feature type="domain" description="PH" evidence="2">
    <location>
        <begin position="692"/>
        <end position="817"/>
    </location>
</feature>
<feature type="compositionally biased region" description="Polar residues" evidence="1">
    <location>
        <begin position="86"/>
        <end position="98"/>
    </location>
</feature>
<feature type="domain" description="DH" evidence="3">
    <location>
        <begin position="444"/>
        <end position="638"/>
    </location>
</feature>
<dbReference type="PANTHER" id="PTHR13217:SF6">
    <property type="entry name" value="PLECKSTRIN HOMOLOGY DOMAIN-CONTAINING FAMILY G MEMBER 7"/>
    <property type="match status" value="1"/>
</dbReference>
<dbReference type="Gene3D" id="1.20.900.10">
    <property type="entry name" value="Dbl homology (DH) domain"/>
    <property type="match status" value="1"/>
</dbReference>
<dbReference type="InterPro" id="IPR001849">
    <property type="entry name" value="PH_domain"/>
</dbReference>
<dbReference type="AlphaFoldDB" id="A0A4E0RJA9"/>
<dbReference type="Proteomes" id="UP000230066">
    <property type="component" value="Unassembled WGS sequence"/>
</dbReference>
<accession>A0A4E0RJA9</accession>
<comment type="caution">
    <text evidence="4">The sequence shown here is derived from an EMBL/GenBank/DDBJ whole genome shotgun (WGS) entry which is preliminary data.</text>
</comment>
<dbReference type="CDD" id="cd13245">
    <property type="entry name" value="PH_PLEKHG7"/>
    <property type="match status" value="1"/>
</dbReference>
<feature type="compositionally biased region" description="Polar residues" evidence="1">
    <location>
        <begin position="51"/>
        <end position="65"/>
    </location>
</feature>
<dbReference type="InterPro" id="IPR000219">
    <property type="entry name" value="DH_dom"/>
</dbReference>
<dbReference type="PROSITE" id="PS50003">
    <property type="entry name" value="PH_DOMAIN"/>
    <property type="match status" value="1"/>
</dbReference>
<dbReference type="InterPro" id="IPR011993">
    <property type="entry name" value="PH-like_dom_sf"/>
</dbReference>